<gene>
    <name evidence="2" type="ORF">NDU88_010039</name>
</gene>
<feature type="region of interest" description="Disordered" evidence="1">
    <location>
        <begin position="1"/>
        <end position="20"/>
    </location>
</feature>
<dbReference type="Proteomes" id="UP001066276">
    <property type="component" value="Chromosome 5"/>
</dbReference>
<dbReference type="AlphaFoldDB" id="A0AAV7S247"/>
<evidence type="ECO:0000256" key="1">
    <source>
        <dbReference type="SAM" id="MobiDB-lite"/>
    </source>
</evidence>
<reference evidence="2" key="1">
    <citation type="journal article" date="2022" name="bioRxiv">
        <title>Sequencing and chromosome-scale assembly of the giantPleurodeles waltlgenome.</title>
        <authorList>
            <person name="Brown T."/>
            <person name="Elewa A."/>
            <person name="Iarovenko S."/>
            <person name="Subramanian E."/>
            <person name="Araus A.J."/>
            <person name="Petzold A."/>
            <person name="Susuki M."/>
            <person name="Suzuki K.-i.T."/>
            <person name="Hayashi T."/>
            <person name="Toyoda A."/>
            <person name="Oliveira C."/>
            <person name="Osipova E."/>
            <person name="Leigh N.D."/>
            <person name="Simon A."/>
            <person name="Yun M.H."/>
        </authorList>
    </citation>
    <scope>NUCLEOTIDE SEQUENCE</scope>
    <source>
        <strain evidence="2">20211129_DDA</strain>
        <tissue evidence="2">Liver</tissue>
    </source>
</reference>
<dbReference type="EMBL" id="JANPWB010000009">
    <property type="protein sequence ID" value="KAJ1157325.1"/>
    <property type="molecule type" value="Genomic_DNA"/>
</dbReference>
<organism evidence="2 3">
    <name type="scientific">Pleurodeles waltl</name>
    <name type="common">Iberian ribbed newt</name>
    <dbReference type="NCBI Taxonomy" id="8319"/>
    <lineage>
        <taxon>Eukaryota</taxon>
        <taxon>Metazoa</taxon>
        <taxon>Chordata</taxon>
        <taxon>Craniata</taxon>
        <taxon>Vertebrata</taxon>
        <taxon>Euteleostomi</taxon>
        <taxon>Amphibia</taxon>
        <taxon>Batrachia</taxon>
        <taxon>Caudata</taxon>
        <taxon>Salamandroidea</taxon>
        <taxon>Salamandridae</taxon>
        <taxon>Pleurodelinae</taxon>
        <taxon>Pleurodeles</taxon>
    </lineage>
</organism>
<proteinExistence type="predicted"/>
<sequence length="120" mass="12062">MPTLLGERARGPIRPPDRPTVSAAVPVGAASFVYRCRLLGDGPLGRVGPAALEAASPPGLATLAGGPGRAVPYSVVLQCIGGGRGCLPPEVCPVVGLDRSLMVFGVLERGGSVPVVRAGR</sequence>
<keyword evidence="3" id="KW-1185">Reference proteome</keyword>
<evidence type="ECO:0000313" key="3">
    <source>
        <dbReference type="Proteomes" id="UP001066276"/>
    </source>
</evidence>
<evidence type="ECO:0000313" key="2">
    <source>
        <dbReference type="EMBL" id="KAJ1157325.1"/>
    </source>
</evidence>
<comment type="caution">
    <text evidence="2">The sequence shown here is derived from an EMBL/GenBank/DDBJ whole genome shotgun (WGS) entry which is preliminary data.</text>
</comment>
<accession>A0AAV7S247</accession>
<name>A0AAV7S247_PLEWA</name>
<protein>
    <submittedName>
        <fullName evidence="2">Uncharacterized protein</fullName>
    </submittedName>
</protein>